<dbReference type="GO" id="GO:0003723">
    <property type="term" value="F:RNA binding"/>
    <property type="evidence" value="ECO:0007669"/>
    <property type="project" value="InterPro"/>
</dbReference>
<dbReference type="PROSITE" id="PS51375">
    <property type="entry name" value="PPR"/>
    <property type="match status" value="3"/>
</dbReference>
<keyword evidence="4" id="KW-1185">Reference proteome</keyword>
<sequence>MSCRRCRPYVRHLRLSANRGYSSESEILELCSSGCPSQALRRLRSVDPGGGAAESPPLVYASLLQSCTRRFCFPSGEQLHVHVLKYGLDSDRFVGNSLLALYFKLCPNFDSTRKVFDELPHRDVVAWTSMVSGYVRAGRPREAVGLIKEMWALGLTPTDGQQRRGGGLLLGRSFHGVVFSLGYDSNPVISSALIDMYGNNSSPEDALRVFEEVPSPDAICWTSAISALTRSDRFEAALWVFVSSVRKRRRRLFPDGFTYGSVLTALGNLGRLRQGKQAHALVITSGISGNVVVDSSVVDMYAKCGSMADSQRVFDRMAVKNAISWCALLGGYCHSGDYHSVLQIFRAMDKEDDNYSLSTVLRACAGLTDARRGKEVHGQFLRTGGRKDVIVECALVDLYWKCGLVDYAHRMFEKIPNRNPITWNAMICGLAQNGRSAEAMSLFGGMVAAGVRPDYITFIGVLFACSHAGCDEYQISPGVEHYNCMVDLLGRAGFLEEAEALIKDSFFAEDSSLWAALLGACATYSDPAVAERVAKKMMQLDPHCHLSYVLLANTYKTVCRWDDASEILRRMKQMGIRKTEGKSWI</sequence>
<dbReference type="InterPro" id="IPR046848">
    <property type="entry name" value="E_motif"/>
</dbReference>
<protein>
    <submittedName>
        <fullName evidence="3">Uncharacterized protein</fullName>
    </submittedName>
</protein>
<dbReference type="Pfam" id="PF13041">
    <property type="entry name" value="PPR_2"/>
    <property type="match status" value="1"/>
</dbReference>
<dbReference type="InterPro" id="IPR002885">
    <property type="entry name" value="PPR_rpt"/>
</dbReference>
<evidence type="ECO:0000313" key="3">
    <source>
        <dbReference type="EMBL" id="CAA2625863.1"/>
    </source>
</evidence>
<name>A0A7I8J584_SPIIN</name>
<dbReference type="InterPro" id="IPR011990">
    <property type="entry name" value="TPR-like_helical_dom_sf"/>
</dbReference>
<proteinExistence type="predicted"/>
<dbReference type="EMBL" id="LR743596">
    <property type="protein sequence ID" value="CAA2625863.1"/>
    <property type="molecule type" value="Genomic_DNA"/>
</dbReference>
<feature type="repeat" description="PPR" evidence="2">
    <location>
        <begin position="123"/>
        <end position="157"/>
    </location>
</feature>
<dbReference type="NCBIfam" id="TIGR00756">
    <property type="entry name" value="PPR"/>
    <property type="match status" value="3"/>
</dbReference>
<reference evidence="3 4" key="1">
    <citation type="submission" date="2019-12" db="EMBL/GenBank/DDBJ databases">
        <authorList>
            <person name="Scholz U."/>
            <person name="Mascher M."/>
            <person name="Fiebig A."/>
        </authorList>
    </citation>
    <scope>NUCLEOTIDE SEQUENCE</scope>
</reference>
<dbReference type="FunFam" id="1.25.40.10:FF:000242">
    <property type="entry name" value="Pentatricopeptide repeat-containing protein"/>
    <property type="match status" value="1"/>
</dbReference>
<gene>
    <name evidence="3" type="ORF">SI7747_09011589</name>
</gene>
<evidence type="ECO:0000313" key="4">
    <source>
        <dbReference type="Proteomes" id="UP001189122"/>
    </source>
</evidence>
<dbReference type="InterPro" id="IPR046960">
    <property type="entry name" value="PPR_At4g14850-like_plant"/>
</dbReference>
<evidence type="ECO:0000256" key="2">
    <source>
        <dbReference type="PROSITE-ProRule" id="PRU00708"/>
    </source>
</evidence>
<dbReference type="SUPFAM" id="SSF48452">
    <property type="entry name" value="TPR-like"/>
    <property type="match status" value="1"/>
</dbReference>
<dbReference type="PANTHER" id="PTHR47926">
    <property type="entry name" value="PENTATRICOPEPTIDE REPEAT-CONTAINING PROTEIN"/>
    <property type="match status" value="1"/>
</dbReference>
<dbReference type="Proteomes" id="UP001189122">
    <property type="component" value="Unassembled WGS sequence"/>
</dbReference>
<dbReference type="Pfam" id="PF20431">
    <property type="entry name" value="E_motif"/>
    <property type="match status" value="1"/>
</dbReference>
<evidence type="ECO:0000256" key="1">
    <source>
        <dbReference type="ARBA" id="ARBA00022737"/>
    </source>
</evidence>
<accession>A0A7I8J584</accession>
<dbReference type="FunFam" id="1.25.40.10:FF:000285">
    <property type="entry name" value="Pentatricopeptide repeat-containing protein, chloroplastic"/>
    <property type="match status" value="1"/>
</dbReference>
<keyword evidence="1" id="KW-0677">Repeat</keyword>
<dbReference type="PANTHER" id="PTHR47926:SF525">
    <property type="entry name" value="EMB2261"/>
    <property type="match status" value="1"/>
</dbReference>
<dbReference type="EMBL" id="CACRZD030000009">
    <property type="protein sequence ID" value="CAA6665200.1"/>
    <property type="molecule type" value="Genomic_DNA"/>
</dbReference>
<dbReference type="GO" id="GO:0009451">
    <property type="term" value="P:RNA modification"/>
    <property type="evidence" value="ECO:0007669"/>
    <property type="project" value="InterPro"/>
</dbReference>
<dbReference type="AlphaFoldDB" id="A0A7I8J584"/>
<dbReference type="Gene3D" id="1.25.40.10">
    <property type="entry name" value="Tetratricopeptide repeat domain"/>
    <property type="match status" value="5"/>
</dbReference>
<dbReference type="Pfam" id="PF01535">
    <property type="entry name" value="PPR"/>
    <property type="match status" value="6"/>
</dbReference>
<feature type="repeat" description="PPR" evidence="2">
    <location>
        <begin position="419"/>
        <end position="453"/>
    </location>
</feature>
<feature type="repeat" description="PPR" evidence="2">
    <location>
        <begin position="321"/>
        <end position="351"/>
    </location>
</feature>
<organism evidence="3">
    <name type="scientific">Spirodela intermedia</name>
    <name type="common">Intermediate duckweed</name>
    <dbReference type="NCBI Taxonomy" id="51605"/>
    <lineage>
        <taxon>Eukaryota</taxon>
        <taxon>Viridiplantae</taxon>
        <taxon>Streptophyta</taxon>
        <taxon>Embryophyta</taxon>
        <taxon>Tracheophyta</taxon>
        <taxon>Spermatophyta</taxon>
        <taxon>Magnoliopsida</taxon>
        <taxon>Liliopsida</taxon>
        <taxon>Araceae</taxon>
        <taxon>Lemnoideae</taxon>
        <taxon>Spirodela</taxon>
    </lineage>
</organism>